<sequence length="454" mass="51697">MTDLVTTFREFVEREQLFTKTDKLLLACSGGLDSTVLAHLLHAEGYDFAIAHMNFQLRGEASNEDAAFVEDLARTLGAKFFLKAVDAKKEALPGESTQMVARRLRYQWFDEIVIEQDCSMLHLVIAHHLEDNFETVLMNLIRGTGFRGISGIEPKSESIYGLIPHTKVRPLLNSSRASILAYARAKNLNWREDESNASDNYLRNRIRHHLAPVFYDEFGMSINTWANTANNLRADERIYRHGFSAVFKEVVINDWGTGEMLVIDRTAFPKGIDQLAFLRSLPLRENSFTNEEFKQIITVPGQRTIEGKNMIAYVTPKTWSFDFKTYGDKSLPATEIKQLPCSLKGGHHKLTIELVPRPEVLNTSSPLFLAPLPLPLHLRPRRKGDRFQPLGMGGKSKKVKDYMIDEKVPVWLRDQIYLLCNADDEIMAITGYCISEKFKVLPHHTEVLRISTAD</sequence>
<evidence type="ECO:0000313" key="11">
    <source>
        <dbReference type="Proteomes" id="UP000321907"/>
    </source>
</evidence>
<proteinExistence type="inferred from homology"/>
<dbReference type="SMART" id="SM00977">
    <property type="entry name" value="TilS_C"/>
    <property type="match status" value="1"/>
</dbReference>
<dbReference type="InterPro" id="IPR012795">
    <property type="entry name" value="tRNA_Ile_lys_synt_N"/>
</dbReference>
<dbReference type="NCBIfam" id="TIGR02432">
    <property type="entry name" value="lysidine_TilS_N"/>
    <property type="match status" value="1"/>
</dbReference>
<dbReference type="Pfam" id="PF11734">
    <property type="entry name" value="TilS_C"/>
    <property type="match status" value="1"/>
</dbReference>
<dbReference type="AlphaFoldDB" id="A0A5C7FIX0"/>
<dbReference type="GO" id="GO:0032267">
    <property type="term" value="F:tRNA(Ile)-lysidine synthase activity"/>
    <property type="evidence" value="ECO:0007669"/>
    <property type="project" value="UniProtKB-EC"/>
</dbReference>
<evidence type="ECO:0000256" key="8">
    <source>
        <dbReference type="HAMAP-Rule" id="MF_01161"/>
    </source>
</evidence>
<keyword evidence="2 8" id="KW-0963">Cytoplasm</keyword>
<feature type="binding site" evidence="8">
    <location>
        <begin position="29"/>
        <end position="34"/>
    </location>
    <ligand>
        <name>ATP</name>
        <dbReference type="ChEBI" id="CHEBI:30616"/>
    </ligand>
</feature>
<name>A0A5C7FIX0_9BACT</name>
<evidence type="ECO:0000256" key="4">
    <source>
        <dbReference type="ARBA" id="ARBA00022694"/>
    </source>
</evidence>
<evidence type="ECO:0000256" key="7">
    <source>
        <dbReference type="ARBA" id="ARBA00048539"/>
    </source>
</evidence>
<protein>
    <recommendedName>
        <fullName evidence="8">tRNA(Ile)-lysidine synthase</fullName>
        <ecNumber evidence="8">6.3.4.19</ecNumber>
    </recommendedName>
    <alternativeName>
        <fullName evidence="8">tRNA(Ile)-2-lysyl-cytidine synthase</fullName>
    </alternativeName>
    <alternativeName>
        <fullName evidence="8">tRNA(Ile)-lysidine synthetase</fullName>
    </alternativeName>
</protein>
<evidence type="ECO:0000259" key="9">
    <source>
        <dbReference type="SMART" id="SM00977"/>
    </source>
</evidence>
<comment type="catalytic activity">
    <reaction evidence="7 8">
        <text>cytidine(34) in tRNA(Ile2) + L-lysine + ATP = lysidine(34) in tRNA(Ile2) + AMP + diphosphate + H(+)</text>
        <dbReference type="Rhea" id="RHEA:43744"/>
        <dbReference type="Rhea" id="RHEA-COMP:10625"/>
        <dbReference type="Rhea" id="RHEA-COMP:10670"/>
        <dbReference type="ChEBI" id="CHEBI:15378"/>
        <dbReference type="ChEBI" id="CHEBI:30616"/>
        <dbReference type="ChEBI" id="CHEBI:32551"/>
        <dbReference type="ChEBI" id="CHEBI:33019"/>
        <dbReference type="ChEBI" id="CHEBI:82748"/>
        <dbReference type="ChEBI" id="CHEBI:83665"/>
        <dbReference type="ChEBI" id="CHEBI:456215"/>
        <dbReference type="EC" id="6.3.4.19"/>
    </reaction>
</comment>
<dbReference type="PANTHER" id="PTHR43033">
    <property type="entry name" value="TRNA(ILE)-LYSIDINE SYNTHASE-RELATED"/>
    <property type="match status" value="1"/>
</dbReference>
<feature type="domain" description="Lysidine-tRNA(Ile) synthetase C-terminal" evidence="9">
    <location>
        <begin position="376"/>
        <end position="450"/>
    </location>
</feature>
<dbReference type="Gene3D" id="3.40.50.620">
    <property type="entry name" value="HUPs"/>
    <property type="match status" value="1"/>
</dbReference>
<evidence type="ECO:0000256" key="6">
    <source>
        <dbReference type="ARBA" id="ARBA00022840"/>
    </source>
</evidence>
<dbReference type="HAMAP" id="MF_01161">
    <property type="entry name" value="tRNA_Ile_lys_synt"/>
    <property type="match status" value="1"/>
</dbReference>
<gene>
    <name evidence="8 10" type="primary">tilS</name>
    <name evidence="10" type="ORF">FUA23_08730</name>
</gene>
<keyword evidence="5 8" id="KW-0547">Nucleotide-binding</keyword>
<evidence type="ECO:0000256" key="5">
    <source>
        <dbReference type="ARBA" id="ARBA00022741"/>
    </source>
</evidence>
<dbReference type="InterPro" id="IPR012796">
    <property type="entry name" value="Lysidine-tRNA-synth_C"/>
</dbReference>
<dbReference type="SUPFAM" id="SSF56037">
    <property type="entry name" value="PheT/TilS domain"/>
    <property type="match status" value="1"/>
</dbReference>
<dbReference type="GO" id="GO:0005524">
    <property type="term" value="F:ATP binding"/>
    <property type="evidence" value="ECO:0007669"/>
    <property type="project" value="UniProtKB-UniRule"/>
</dbReference>
<dbReference type="SUPFAM" id="SSF52402">
    <property type="entry name" value="Adenine nucleotide alpha hydrolases-like"/>
    <property type="match status" value="1"/>
</dbReference>
<dbReference type="NCBIfam" id="TIGR02433">
    <property type="entry name" value="lysidine_TilS_C"/>
    <property type="match status" value="1"/>
</dbReference>
<dbReference type="InterPro" id="IPR014729">
    <property type="entry name" value="Rossmann-like_a/b/a_fold"/>
</dbReference>
<comment type="similarity">
    <text evidence="8">Belongs to the tRNA(Ile)-lysidine synthase family.</text>
</comment>
<keyword evidence="11" id="KW-1185">Reference proteome</keyword>
<evidence type="ECO:0000256" key="3">
    <source>
        <dbReference type="ARBA" id="ARBA00022598"/>
    </source>
</evidence>
<dbReference type="GO" id="GO:0005737">
    <property type="term" value="C:cytoplasm"/>
    <property type="evidence" value="ECO:0007669"/>
    <property type="project" value="UniProtKB-SubCell"/>
</dbReference>
<comment type="function">
    <text evidence="8">Ligates lysine onto the cytidine present at position 34 of the AUA codon-specific tRNA(Ile) that contains the anticodon CAU, in an ATP-dependent manner. Cytidine is converted to lysidine, thus changing the amino acid specificity of the tRNA from methionine to isoleucine.</text>
</comment>
<evidence type="ECO:0000256" key="1">
    <source>
        <dbReference type="ARBA" id="ARBA00004496"/>
    </source>
</evidence>
<dbReference type="CDD" id="cd01992">
    <property type="entry name" value="TilS_N"/>
    <property type="match status" value="1"/>
</dbReference>
<comment type="caution">
    <text evidence="10">The sequence shown here is derived from an EMBL/GenBank/DDBJ whole genome shotgun (WGS) entry which is preliminary data.</text>
</comment>
<keyword evidence="3 8" id="KW-0436">Ligase</keyword>
<keyword evidence="4 8" id="KW-0819">tRNA processing</keyword>
<dbReference type="Pfam" id="PF01171">
    <property type="entry name" value="ATP_bind_3"/>
    <property type="match status" value="1"/>
</dbReference>
<dbReference type="OrthoDB" id="9807403at2"/>
<evidence type="ECO:0000313" key="10">
    <source>
        <dbReference type="EMBL" id="TXF89763.1"/>
    </source>
</evidence>
<dbReference type="PANTHER" id="PTHR43033:SF1">
    <property type="entry name" value="TRNA(ILE)-LYSIDINE SYNTHASE-RELATED"/>
    <property type="match status" value="1"/>
</dbReference>
<evidence type="ECO:0000256" key="2">
    <source>
        <dbReference type="ARBA" id="ARBA00022490"/>
    </source>
</evidence>
<dbReference type="EC" id="6.3.4.19" evidence="8"/>
<comment type="subcellular location">
    <subcellularLocation>
        <location evidence="1 8">Cytoplasm</location>
    </subcellularLocation>
</comment>
<dbReference type="InterPro" id="IPR012094">
    <property type="entry name" value="tRNA_Ile_lys_synt"/>
</dbReference>
<keyword evidence="6 8" id="KW-0067">ATP-binding</keyword>
<dbReference type="GO" id="GO:0006400">
    <property type="term" value="P:tRNA modification"/>
    <property type="evidence" value="ECO:0007669"/>
    <property type="project" value="UniProtKB-UniRule"/>
</dbReference>
<comment type="domain">
    <text evidence="8">The N-terminal region contains the highly conserved SGGXDS motif, predicted to be a P-loop motif involved in ATP binding.</text>
</comment>
<dbReference type="Proteomes" id="UP000321907">
    <property type="component" value="Unassembled WGS sequence"/>
</dbReference>
<dbReference type="InterPro" id="IPR011063">
    <property type="entry name" value="TilS/TtcA_N"/>
</dbReference>
<organism evidence="10 11">
    <name type="scientific">Neolewinella aurantiaca</name>
    <dbReference type="NCBI Taxonomy" id="2602767"/>
    <lineage>
        <taxon>Bacteria</taxon>
        <taxon>Pseudomonadati</taxon>
        <taxon>Bacteroidota</taxon>
        <taxon>Saprospiria</taxon>
        <taxon>Saprospirales</taxon>
        <taxon>Lewinellaceae</taxon>
        <taxon>Neolewinella</taxon>
    </lineage>
</organism>
<reference evidence="10 11" key="1">
    <citation type="submission" date="2019-08" db="EMBL/GenBank/DDBJ databases">
        <title>Lewinella sp. strain SSH13 Genome sequencing and assembly.</title>
        <authorList>
            <person name="Kim I."/>
        </authorList>
    </citation>
    <scope>NUCLEOTIDE SEQUENCE [LARGE SCALE GENOMIC DNA]</scope>
    <source>
        <strain evidence="10 11">SSH13</strain>
    </source>
</reference>
<dbReference type="EMBL" id="VOXD01000011">
    <property type="protein sequence ID" value="TXF89763.1"/>
    <property type="molecule type" value="Genomic_DNA"/>
</dbReference>
<dbReference type="RefSeq" id="WP_147930356.1">
    <property type="nucleotide sequence ID" value="NZ_VOXD01000011.1"/>
</dbReference>
<accession>A0A5C7FIX0</accession>